<accession>A0A7M5XA95</accession>
<protein>
    <recommendedName>
        <fullName evidence="3">DUF3445 domain-containing protein</fullName>
    </recommendedName>
</protein>
<sequence>MEARDIIWDEDPCIFIFKDEIPGKMKMHVKNLDLYDWVRIDATYPKQMAVKQELYRSNMDDIFISRVNNPTTDHCKKEFYELLTDHVLERFPDIFEKQGDHILNRVTGELIPIDPDDEEEEDVMLRAGRLTQDDWIIMEYEENQSGYVLTAGNLCFPSDWSLKEKFNKPMQMIHEPVKPYLRHLKDKVDSLFLRLKAENPLWRANWGIYSSLDDTFDLFSHPNKKLHTQGGSRIPFEGEETGRKLFLRCEYHTLRKLPKTGCIVFGIRTYMRYLSDMKNQPKEDIQSLIDAIEDLDEEYSTYKGGDVWKVAALKYLKMILNEKSGLYSFSRNNISSRTILMSGVFAVGAFTAIKTFKKYFYT</sequence>
<reference evidence="1" key="1">
    <citation type="submission" date="2021-01" db="UniProtKB">
        <authorList>
            <consortium name="EnsemblMetazoa"/>
        </authorList>
    </citation>
    <scope>IDENTIFICATION</scope>
</reference>
<evidence type="ECO:0000313" key="1">
    <source>
        <dbReference type="EnsemblMetazoa" id="CLYHEMP020313.1"/>
    </source>
</evidence>
<dbReference type="OrthoDB" id="497541at2759"/>
<keyword evidence="2" id="KW-1185">Reference proteome</keyword>
<dbReference type="Proteomes" id="UP000594262">
    <property type="component" value="Unplaced"/>
</dbReference>
<dbReference type="InterPro" id="IPR021848">
    <property type="entry name" value="HODM_asu-like"/>
</dbReference>
<dbReference type="Pfam" id="PF11927">
    <property type="entry name" value="HODM_asu-like"/>
    <property type="match status" value="1"/>
</dbReference>
<evidence type="ECO:0008006" key="3">
    <source>
        <dbReference type="Google" id="ProtNLM"/>
    </source>
</evidence>
<organism evidence="1 2">
    <name type="scientific">Clytia hemisphaerica</name>
    <dbReference type="NCBI Taxonomy" id="252671"/>
    <lineage>
        <taxon>Eukaryota</taxon>
        <taxon>Metazoa</taxon>
        <taxon>Cnidaria</taxon>
        <taxon>Hydrozoa</taxon>
        <taxon>Hydroidolina</taxon>
        <taxon>Leptothecata</taxon>
        <taxon>Obeliida</taxon>
        <taxon>Clytiidae</taxon>
        <taxon>Clytia</taxon>
    </lineage>
</organism>
<proteinExistence type="predicted"/>
<dbReference type="EnsemblMetazoa" id="CLYHEMT020313.1">
    <property type="protein sequence ID" value="CLYHEMP020313.1"/>
    <property type="gene ID" value="CLYHEMG020313"/>
</dbReference>
<dbReference type="GeneID" id="136820755"/>
<name>A0A7M5XA95_9CNID</name>
<dbReference type="RefSeq" id="XP_066933080.1">
    <property type="nucleotide sequence ID" value="XM_067076979.1"/>
</dbReference>
<evidence type="ECO:0000313" key="2">
    <source>
        <dbReference type="Proteomes" id="UP000594262"/>
    </source>
</evidence>
<dbReference type="AlphaFoldDB" id="A0A7M5XA95"/>